<dbReference type="Gene3D" id="1.10.20.140">
    <property type="match status" value="1"/>
</dbReference>
<dbReference type="HAMAP" id="MF_00185">
    <property type="entry name" value="IPP_trans"/>
    <property type="match status" value="1"/>
</dbReference>
<comment type="catalytic activity">
    <reaction evidence="9 10">
        <text>adenosine(37) in tRNA + dimethylallyl diphosphate = N(6)-dimethylallyladenosine(37) in tRNA + diphosphate</text>
        <dbReference type="Rhea" id="RHEA:26482"/>
        <dbReference type="Rhea" id="RHEA-COMP:10162"/>
        <dbReference type="Rhea" id="RHEA-COMP:10375"/>
        <dbReference type="ChEBI" id="CHEBI:33019"/>
        <dbReference type="ChEBI" id="CHEBI:57623"/>
        <dbReference type="ChEBI" id="CHEBI:74411"/>
        <dbReference type="ChEBI" id="CHEBI:74415"/>
        <dbReference type="EC" id="2.5.1.75"/>
    </reaction>
</comment>
<comment type="similarity">
    <text evidence="3 10">Belongs to the IPP transferase family.</text>
</comment>
<dbReference type="InterPro" id="IPR039657">
    <property type="entry name" value="Dimethylallyltransferase"/>
</dbReference>
<dbReference type="GO" id="GO:0006400">
    <property type="term" value="P:tRNA modification"/>
    <property type="evidence" value="ECO:0007669"/>
    <property type="project" value="TreeGrafter"/>
</dbReference>
<feature type="site" description="Interaction with substrate tRNA" evidence="10">
    <location>
        <position position="148"/>
    </location>
</feature>
<comment type="cofactor">
    <cofactor evidence="1 10">
        <name>Mg(2+)</name>
        <dbReference type="ChEBI" id="CHEBI:18420"/>
    </cofactor>
</comment>
<comment type="subunit">
    <text evidence="10">Monomer.</text>
</comment>
<reference evidence="12" key="1">
    <citation type="submission" date="2017-03" db="EMBL/GenBank/DDBJ databases">
        <title>Novel pathways for hydrocarbon cycling and metabolic interdependencies in hydrothermal sediment communities.</title>
        <authorList>
            <person name="Dombrowski N."/>
            <person name="Seitz K."/>
            <person name="Teske A."/>
            <person name="Baker B."/>
        </authorList>
    </citation>
    <scope>NUCLEOTIDE SEQUENCE [LARGE SCALE GENOMIC DNA]</scope>
</reference>
<evidence type="ECO:0000256" key="5">
    <source>
        <dbReference type="ARBA" id="ARBA00022694"/>
    </source>
</evidence>
<evidence type="ECO:0000256" key="10">
    <source>
        <dbReference type="HAMAP-Rule" id="MF_00185"/>
    </source>
</evidence>
<keyword evidence="5 10" id="KW-0819">tRNA processing</keyword>
<dbReference type="EMBL" id="MZGJ01000006">
    <property type="protein sequence ID" value="OQX51245.1"/>
    <property type="molecule type" value="Genomic_DNA"/>
</dbReference>
<keyword evidence="8 10" id="KW-0460">Magnesium</keyword>
<dbReference type="PANTHER" id="PTHR11088:SF60">
    <property type="entry name" value="TRNA DIMETHYLALLYLTRANSFERASE"/>
    <property type="match status" value="1"/>
</dbReference>
<name>A0A1W9NYM3_UNCC3</name>
<evidence type="ECO:0000256" key="1">
    <source>
        <dbReference type="ARBA" id="ARBA00001946"/>
    </source>
</evidence>
<evidence type="ECO:0000313" key="12">
    <source>
        <dbReference type="Proteomes" id="UP000192520"/>
    </source>
</evidence>
<dbReference type="EC" id="2.5.1.75" evidence="10"/>
<sequence>MLIVICGPTGVGKTSLAIKLCQKFNGEIISADSRQVYKEADIGTNKFRSRKSEARSQKSEFRIQKSEVKIRKGEGYWIQEGVKIYLYDVVEPDRIFSVAEFVKLADKALKKIVRLGKVPFLVGGTGFYLGAFLGEMPYSLVKPDWELRRRLTSCSISQLISQLQILDPKMVKKLNTSDWNNKRRLIRYLELAKAAGSVDKAMTRFPFSATHLRVSKIGLTASRQFLYQKADWWVRQIVDHGLIEETKYLMEKYGENVPLLKGLIYRPVAEFIKEHKLANASFGSRQESAAAQEELVEKIQHQLHACIRRQLTWFRRDRGIKWFNIETVPYSEIEQFVAQLIGQF</sequence>
<comment type="caution">
    <text evidence="10">Lacks conserved residue(s) required for the propagation of feature annotation.</text>
</comment>
<organism evidence="11 12">
    <name type="scientific">candidate division CPR3 bacterium 4484_211</name>
    <dbReference type="NCBI Taxonomy" id="1968527"/>
    <lineage>
        <taxon>Bacteria</taxon>
        <taxon>Bacteria division CPR3</taxon>
    </lineage>
</organism>
<evidence type="ECO:0000256" key="6">
    <source>
        <dbReference type="ARBA" id="ARBA00022741"/>
    </source>
</evidence>
<comment type="caution">
    <text evidence="11">The sequence shown here is derived from an EMBL/GenBank/DDBJ whole genome shotgun (WGS) entry which is preliminary data.</text>
</comment>
<dbReference type="Pfam" id="PF01715">
    <property type="entry name" value="IPPT"/>
    <property type="match status" value="1"/>
</dbReference>
<keyword evidence="4 10" id="KW-0808">Transferase</keyword>
<dbReference type="Proteomes" id="UP000192520">
    <property type="component" value="Unassembled WGS sequence"/>
</dbReference>
<evidence type="ECO:0000256" key="7">
    <source>
        <dbReference type="ARBA" id="ARBA00022840"/>
    </source>
</evidence>
<evidence type="ECO:0000313" key="11">
    <source>
        <dbReference type="EMBL" id="OQX51245.1"/>
    </source>
</evidence>
<dbReference type="GO" id="GO:0052381">
    <property type="term" value="F:tRNA dimethylallyltransferase activity"/>
    <property type="evidence" value="ECO:0007669"/>
    <property type="project" value="UniProtKB-UniRule"/>
</dbReference>
<comment type="function">
    <text evidence="2 10">Catalyzes the transfer of a dimethylallyl group onto the adenine at position 37 in tRNAs that read codons beginning with uridine, leading to the formation of N6-(dimethylallyl)adenosine (i(6)A).</text>
</comment>
<dbReference type="STRING" id="1968527.B5M47_01675"/>
<proteinExistence type="inferred from homology"/>
<keyword evidence="6 10" id="KW-0547">Nucleotide-binding</keyword>
<feature type="region of interest" description="Interaction with substrate tRNA" evidence="10">
    <location>
        <begin position="32"/>
        <end position="35"/>
    </location>
</feature>
<feature type="binding site" evidence="10">
    <location>
        <begin position="9"/>
        <end position="14"/>
    </location>
    <ligand>
        <name>substrate</name>
    </ligand>
</feature>
<dbReference type="Gene3D" id="3.40.50.300">
    <property type="entry name" value="P-loop containing nucleotide triphosphate hydrolases"/>
    <property type="match status" value="1"/>
</dbReference>
<evidence type="ECO:0000256" key="9">
    <source>
        <dbReference type="ARBA" id="ARBA00049563"/>
    </source>
</evidence>
<dbReference type="SUPFAM" id="SSF52540">
    <property type="entry name" value="P-loop containing nucleoside triphosphate hydrolases"/>
    <property type="match status" value="1"/>
</dbReference>
<dbReference type="InterPro" id="IPR018022">
    <property type="entry name" value="IPT"/>
</dbReference>
<dbReference type="Pfam" id="PF01745">
    <property type="entry name" value="IPT"/>
    <property type="match status" value="1"/>
</dbReference>
<keyword evidence="7 10" id="KW-0067">ATP-binding</keyword>
<dbReference type="InterPro" id="IPR027417">
    <property type="entry name" value="P-loop_NTPase"/>
</dbReference>
<feature type="binding site" evidence="10">
    <location>
        <begin position="7"/>
        <end position="14"/>
    </location>
    <ligand>
        <name>ATP</name>
        <dbReference type="ChEBI" id="CHEBI:30616"/>
    </ligand>
</feature>
<accession>A0A1W9NYM3</accession>
<evidence type="ECO:0000256" key="3">
    <source>
        <dbReference type="ARBA" id="ARBA00005842"/>
    </source>
</evidence>
<dbReference type="GO" id="GO:0005524">
    <property type="term" value="F:ATP binding"/>
    <property type="evidence" value="ECO:0007669"/>
    <property type="project" value="UniProtKB-UniRule"/>
</dbReference>
<evidence type="ECO:0000256" key="4">
    <source>
        <dbReference type="ARBA" id="ARBA00022679"/>
    </source>
</evidence>
<protein>
    <recommendedName>
        <fullName evidence="10">tRNA dimethylallyltransferase</fullName>
        <ecNumber evidence="10">2.5.1.75</ecNumber>
    </recommendedName>
    <alternativeName>
        <fullName evidence="10">Dimethylallyl diphosphate:tRNA dimethylallyltransferase</fullName>
        <shortName evidence="10">DMAPP:tRNA dimethylallyltransferase</shortName>
        <shortName evidence="10">DMATase</shortName>
    </alternativeName>
    <alternativeName>
        <fullName evidence="10">Isopentenyl-diphosphate:tRNA isopentenyltransferase</fullName>
        <shortName evidence="10">IPP transferase</shortName>
        <shortName evidence="10">IPPT</shortName>
        <shortName evidence="10">IPTase</shortName>
    </alternativeName>
</protein>
<dbReference type="PANTHER" id="PTHR11088">
    <property type="entry name" value="TRNA DIMETHYLALLYLTRANSFERASE"/>
    <property type="match status" value="1"/>
</dbReference>
<dbReference type="AlphaFoldDB" id="A0A1W9NYM3"/>
<evidence type="ECO:0000256" key="8">
    <source>
        <dbReference type="ARBA" id="ARBA00022842"/>
    </source>
</evidence>
<evidence type="ECO:0000256" key="2">
    <source>
        <dbReference type="ARBA" id="ARBA00003213"/>
    </source>
</evidence>
<feature type="site" description="Interaction with substrate tRNA" evidence="10">
    <location>
        <position position="125"/>
    </location>
</feature>
<gene>
    <name evidence="10" type="primary">miaA</name>
    <name evidence="11" type="ORF">B5M47_01675</name>
</gene>